<dbReference type="SUPFAM" id="SSF46785">
    <property type="entry name" value="Winged helix' DNA-binding domain"/>
    <property type="match status" value="1"/>
</dbReference>
<comment type="caution">
    <text evidence="1">The sequence shown here is derived from an EMBL/GenBank/DDBJ whole genome shotgun (WGS) entry which is preliminary data.</text>
</comment>
<dbReference type="RefSeq" id="WP_346247877.1">
    <property type="nucleotide sequence ID" value="NZ_JBDIZK010000010.1"/>
</dbReference>
<keyword evidence="2" id="KW-1185">Reference proteome</keyword>
<protein>
    <submittedName>
        <fullName evidence="1">PadR family transcriptional regulator</fullName>
    </submittedName>
</protein>
<dbReference type="Gene3D" id="1.10.10.10">
    <property type="entry name" value="Winged helix-like DNA-binding domain superfamily/Winged helix DNA-binding domain"/>
    <property type="match status" value="1"/>
</dbReference>
<dbReference type="Proteomes" id="UP001427805">
    <property type="component" value="Unassembled WGS sequence"/>
</dbReference>
<reference evidence="1 2" key="1">
    <citation type="submission" date="2024-05" db="EMBL/GenBank/DDBJ databases">
        <title>Sphingomonas sp. HF-S3 16S ribosomal RNA gene Genome sequencing and assembly.</title>
        <authorList>
            <person name="Lee H."/>
        </authorList>
    </citation>
    <scope>NUCLEOTIDE SEQUENCE [LARGE SCALE GENOMIC DNA]</scope>
    <source>
        <strain evidence="1 2">HF-S3</strain>
    </source>
</reference>
<sequence>MNSDDDKSVLTEIEGAILSEIAHRGNTTAFRVRRAFELSPSSEWSGSAGAIYPAIKRLRDRGLIIGEATTDRRATLRISLTDAGQAAMLAWACDPDRASSVGIDPFRLRSGIWRRLPDADRVIVLRGSAESIRANIRFLEEYRIGLDDVEAERIELSLAVQAMRLDYIARQLRRLEEATPGSP</sequence>
<evidence type="ECO:0000313" key="1">
    <source>
        <dbReference type="EMBL" id="MEN3748840.1"/>
    </source>
</evidence>
<evidence type="ECO:0000313" key="2">
    <source>
        <dbReference type="Proteomes" id="UP001427805"/>
    </source>
</evidence>
<gene>
    <name evidence="1" type="ORF">TPR58_16820</name>
</gene>
<dbReference type="InterPro" id="IPR036388">
    <property type="entry name" value="WH-like_DNA-bd_sf"/>
</dbReference>
<dbReference type="InterPro" id="IPR036390">
    <property type="entry name" value="WH_DNA-bd_sf"/>
</dbReference>
<accession>A0ABV0BFI8</accession>
<name>A0ABV0BFI8_9SPHN</name>
<dbReference type="EMBL" id="JBDIZK010000010">
    <property type="protein sequence ID" value="MEN3748840.1"/>
    <property type="molecule type" value="Genomic_DNA"/>
</dbReference>
<organism evidence="1 2">
    <name type="scientific">Sphingomonas rustica</name>
    <dbReference type="NCBI Taxonomy" id="3103142"/>
    <lineage>
        <taxon>Bacteria</taxon>
        <taxon>Pseudomonadati</taxon>
        <taxon>Pseudomonadota</taxon>
        <taxon>Alphaproteobacteria</taxon>
        <taxon>Sphingomonadales</taxon>
        <taxon>Sphingomonadaceae</taxon>
        <taxon>Sphingomonas</taxon>
    </lineage>
</organism>
<proteinExistence type="predicted"/>